<dbReference type="EMBL" id="ML178855">
    <property type="protein sequence ID" value="TFK96782.1"/>
    <property type="molecule type" value="Genomic_DNA"/>
</dbReference>
<name>A0A5C3Q497_9AGAR</name>
<sequence length="103" mass="11612">MPTTPWRFLSSLSSTHVDSAGLLIRHRVAFRIIQCARYHRPGLFTWLCPSTTEKEGGDGERWCVEGKMGALGHLARELLLSLHHLIPVWFGVCVAEEEPARAF</sequence>
<dbReference type="AlphaFoldDB" id="A0A5C3Q497"/>
<evidence type="ECO:0000313" key="2">
    <source>
        <dbReference type="Proteomes" id="UP000305067"/>
    </source>
</evidence>
<dbReference type="Proteomes" id="UP000305067">
    <property type="component" value="Unassembled WGS sequence"/>
</dbReference>
<accession>A0A5C3Q497</accession>
<proteinExistence type="predicted"/>
<keyword evidence="2" id="KW-1185">Reference proteome</keyword>
<evidence type="ECO:0000313" key="1">
    <source>
        <dbReference type="EMBL" id="TFK96782.1"/>
    </source>
</evidence>
<reference evidence="1 2" key="1">
    <citation type="journal article" date="2019" name="Nat. Ecol. Evol.">
        <title>Megaphylogeny resolves global patterns of mushroom evolution.</title>
        <authorList>
            <person name="Varga T."/>
            <person name="Krizsan K."/>
            <person name="Foldi C."/>
            <person name="Dima B."/>
            <person name="Sanchez-Garcia M."/>
            <person name="Sanchez-Ramirez S."/>
            <person name="Szollosi G.J."/>
            <person name="Szarkandi J.G."/>
            <person name="Papp V."/>
            <person name="Albert L."/>
            <person name="Andreopoulos W."/>
            <person name="Angelini C."/>
            <person name="Antonin V."/>
            <person name="Barry K.W."/>
            <person name="Bougher N.L."/>
            <person name="Buchanan P."/>
            <person name="Buyck B."/>
            <person name="Bense V."/>
            <person name="Catcheside P."/>
            <person name="Chovatia M."/>
            <person name="Cooper J."/>
            <person name="Damon W."/>
            <person name="Desjardin D."/>
            <person name="Finy P."/>
            <person name="Geml J."/>
            <person name="Haridas S."/>
            <person name="Hughes K."/>
            <person name="Justo A."/>
            <person name="Karasinski D."/>
            <person name="Kautmanova I."/>
            <person name="Kiss B."/>
            <person name="Kocsube S."/>
            <person name="Kotiranta H."/>
            <person name="LaButti K.M."/>
            <person name="Lechner B.E."/>
            <person name="Liimatainen K."/>
            <person name="Lipzen A."/>
            <person name="Lukacs Z."/>
            <person name="Mihaltcheva S."/>
            <person name="Morgado L.N."/>
            <person name="Niskanen T."/>
            <person name="Noordeloos M.E."/>
            <person name="Ohm R.A."/>
            <person name="Ortiz-Santana B."/>
            <person name="Ovrebo C."/>
            <person name="Racz N."/>
            <person name="Riley R."/>
            <person name="Savchenko A."/>
            <person name="Shiryaev A."/>
            <person name="Soop K."/>
            <person name="Spirin V."/>
            <person name="Szebenyi C."/>
            <person name="Tomsovsky M."/>
            <person name="Tulloss R.E."/>
            <person name="Uehling J."/>
            <person name="Grigoriev I.V."/>
            <person name="Vagvolgyi C."/>
            <person name="Papp T."/>
            <person name="Martin F.M."/>
            <person name="Miettinen O."/>
            <person name="Hibbett D.S."/>
            <person name="Nagy L.G."/>
        </authorList>
    </citation>
    <scope>NUCLEOTIDE SEQUENCE [LARGE SCALE GENOMIC DNA]</scope>
    <source>
        <strain evidence="1 2">CBS 309.79</strain>
    </source>
</reference>
<protein>
    <submittedName>
        <fullName evidence="1">Uncharacterized protein</fullName>
    </submittedName>
</protein>
<gene>
    <name evidence="1" type="ORF">BDV98DRAFT_575637</name>
</gene>
<feature type="non-terminal residue" evidence="1">
    <location>
        <position position="103"/>
    </location>
</feature>
<organism evidence="1 2">
    <name type="scientific">Pterulicium gracile</name>
    <dbReference type="NCBI Taxonomy" id="1884261"/>
    <lineage>
        <taxon>Eukaryota</taxon>
        <taxon>Fungi</taxon>
        <taxon>Dikarya</taxon>
        <taxon>Basidiomycota</taxon>
        <taxon>Agaricomycotina</taxon>
        <taxon>Agaricomycetes</taxon>
        <taxon>Agaricomycetidae</taxon>
        <taxon>Agaricales</taxon>
        <taxon>Pleurotineae</taxon>
        <taxon>Pterulaceae</taxon>
        <taxon>Pterulicium</taxon>
    </lineage>
</organism>